<evidence type="ECO:0000313" key="5">
    <source>
        <dbReference type="EMBL" id="CAB4923142.1"/>
    </source>
</evidence>
<feature type="transmembrane region" description="Helical" evidence="1">
    <location>
        <begin position="174"/>
        <end position="191"/>
    </location>
</feature>
<evidence type="ECO:0000313" key="4">
    <source>
        <dbReference type="EMBL" id="CAB4866140.1"/>
    </source>
</evidence>
<dbReference type="AlphaFoldDB" id="A0A6J7HU02"/>
<feature type="transmembrane region" description="Helical" evidence="1">
    <location>
        <begin position="73"/>
        <end position="89"/>
    </location>
</feature>
<evidence type="ECO:0000313" key="6">
    <source>
        <dbReference type="EMBL" id="CAB5058600.1"/>
    </source>
</evidence>
<name>A0A6J7HU02_9ZZZZ</name>
<proteinExistence type="predicted"/>
<feature type="transmembrane region" description="Helical" evidence="1">
    <location>
        <begin position="136"/>
        <end position="153"/>
    </location>
</feature>
<gene>
    <name evidence="2" type="ORF">UFOPK2289_00035</name>
    <name evidence="3" type="ORF">UFOPK2822_00530</name>
    <name evidence="4" type="ORF">UFOPK3346_00752</name>
    <name evidence="5" type="ORF">UFOPK3670_00792</name>
    <name evidence="6" type="ORF">UFOPK4308_00839</name>
</gene>
<dbReference type="EMBL" id="CAFBLE010000005">
    <property type="protein sequence ID" value="CAB4866140.1"/>
    <property type="molecule type" value="Genomic_DNA"/>
</dbReference>
<feature type="transmembrane region" description="Helical" evidence="1">
    <location>
        <begin position="110"/>
        <end position="130"/>
    </location>
</feature>
<evidence type="ECO:0000313" key="3">
    <source>
        <dbReference type="EMBL" id="CAB4746397.1"/>
    </source>
</evidence>
<evidence type="ECO:0000313" key="2">
    <source>
        <dbReference type="EMBL" id="CAB4654736.1"/>
    </source>
</evidence>
<feature type="transmembrane region" description="Helical" evidence="1">
    <location>
        <begin position="334"/>
        <end position="354"/>
    </location>
</feature>
<keyword evidence="1" id="KW-0472">Membrane</keyword>
<sequence>MFQRTLWVSLTQVFRSIALVLLPTSFLALLAWATAGSSSANTSDPMRAALWIWLGAHHIPFHVELPPAGQSGLMTYLPIGALLLPFFAIRSSFSRVTDEIEVGEHALPPARIIFSTLYAGIATLLAWVSSTNGVQPIIYFVPVVTGIGAWLVTSTVRPRSRRRLNESTEIAKRVIALGMGFASLALGISLFSNLSAVQNLATVLQPGFLGGILLFLINLAYLPNAIVATLAYFAGPGFAVGAHTLVSPWSYSADQIPALPILGAMPASRHPLVLICSILFVAMGAVLYNWTISQDSRTLVGSYLRILFMVAGISLLASGSLLTPAMSAVGVSVWKLTLAIGLELGVGIVLAMGLPRLLALGGKR</sequence>
<dbReference type="InterPro" id="IPR045931">
    <property type="entry name" value="DUF6350"/>
</dbReference>
<feature type="transmembrane region" description="Helical" evidence="1">
    <location>
        <begin position="229"/>
        <end position="251"/>
    </location>
</feature>
<accession>A0A6J7HU02</accession>
<feature type="transmembrane region" description="Helical" evidence="1">
    <location>
        <begin position="271"/>
        <end position="290"/>
    </location>
</feature>
<dbReference type="EMBL" id="CAEZZC010000005">
    <property type="protein sequence ID" value="CAB4746397.1"/>
    <property type="molecule type" value="Genomic_DNA"/>
</dbReference>
<protein>
    <submittedName>
        <fullName evidence="5">Unannotated protein</fullName>
    </submittedName>
</protein>
<reference evidence="5" key="1">
    <citation type="submission" date="2020-05" db="EMBL/GenBank/DDBJ databases">
        <authorList>
            <person name="Chiriac C."/>
            <person name="Salcher M."/>
            <person name="Ghai R."/>
            <person name="Kavagutti S V."/>
        </authorList>
    </citation>
    <scope>NUCLEOTIDE SEQUENCE</scope>
</reference>
<dbReference type="EMBL" id="CAFBMV010000005">
    <property type="protein sequence ID" value="CAB4923142.1"/>
    <property type="molecule type" value="Genomic_DNA"/>
</dbReference>
<evidence type="ECO:0000256" key="1">
    <source>
        <dbReference type="SAM" id="Phobius"/>
    </source>
</evidence>
<organism evidence="5">
    <name type="scientific">freshwater metagenome</name>
    <dbReference type="NCBI Taxonomy" id="449393"/>
    <lineage>
        <taxon>unclassified sequences</taxon>
        <taxon>metagenomes</taxon>
        <taxon>ecological metagenomes</taxon>
    </lineage>
</organism>
<dbReference type="Pfam" id="PF19877">
    <property type="entry name" value="DUF6350"/>
    <property type="match status" value="1"/>
</dbReference>
<feature type="transmembrane region" description="Helical" evidence="1">
    <location>
        <begin position="302"/>
        <end position="322"/>
    </location>
</feature>
<dbReference type="EMBL" id="CAFBQL010000005">
    <property type="protein sequence ID" value="CAB5058600.1"/>
    <property type="molecule type" value="Genomic_DNA"/>
</dbReference>
<keyword evidence="1" id="KW-0812">Transmembrane</keyword>
<keyword evidence="1" id="KW-1133">Transmembrane helix</keyword>
<dbReference type="EMBL" id="CAEZWT010000001">
    <property type="protein sequence ID" value="CAB4654736.1"/>
    <property type="molecule type" value="Genomic_DNA"/>
</dbReference>
<feature type="transmembrane region" description="Helical" evidence="1">
    <location>
        <begin position="203"/>
        <end position="222"/>
    </location>
</feature>